<keyword evidence="2" id="KW-1185">Reference proteome</keyword>
<dbReference type="Pfam" id="PF23789">
    <property type="entry name" value="Pre_tape_measure"/>
    <property type="match status" value="1"/>
</dbReference>
<dbReference type="KEGG" id="nre:BES08_07270"/>
<dbReference type="Proteomes" id="UP000094626">
    <property type="component" value="Chromosome"/>
</dbReference>
<reference evidence="2" key="1">
    <citation type="journal article" date="2017" name="J. Biotechnol.">
        <title>Complete genome sequence of Novosphingobium resinovorum SA1, a versatile xenobiotic-degrading bacterium capable of utilizing sulfanilic acid.</title>
        <authorList>
            <person name="Hegedus B."/>
            <person name="Kos P.B."/>
            <person name="Balint B."/>
            <person name="Maroti G."/>
            <person name="Gan H.M."/>
            <person name="Perei K."/>
            <person name="Rakhely G."/>
        </authorList>
    </citation>
    <scope>NUCLEOTIDE SEQUENCE [LARGE SCALE GENOMIC DNA]</scope>
    <source>
        <strain evidence="2">SA1</strain>
    </source>
</reference>
<accession>A0A1D8A3D0</accession>
<gene>
    <name evidence="1" type="ORF">BES08_07270</name>
</gene>
<dbReference type="OrthoDB" id="8482221at2"/>
<dbReference type="AlphaFoldDB" id="A0A1D8A3D0"/>
<organism evidence="1 2">
    <name type="scientific">Novosphingobium resinovorum</name>
    <dbReference type="NCBI Taxonomy" id="158500"/>
    <lineage>
        <taxon>Bacteria</taxon>
        <taxon>Pseudomonadati</taxon>
        <taxon>Pseudomonadota</taxon>
        <taxon>Alphaproteobacteria</taxon>
        <taxon>Sphingomonadales</taxon>
        <taxon>Sphingomonadaceae</taxon>
        <taxon>Novosphingobium</taxon>
    </lineage>
</organism>
<evidence type="ECO:0000313" key="2">
    <source>
        <dbReference type="Proteomes" id="UP000094626"/>
    </source>
</evidence>
<dbReference type="RefSeq" id="WP_069707981.1">
    <property type="nucleotide sequence ID" value="NZ_CP017075.1"/>
</dbReference>
<name>A0A1D8A3D0_9SPHN</name>
<dbReference type="InterPro" id="IPR057378">
    <property type="entry name" value="Pre_tape_measure"/>
</dbReference>
<dbReference type="EMBL" id="CP017075">
    <property type="protein sequence ID" value="AOR76570.1"/>
    <property type="molecule type" value="Genomic_DNA"/>
</dbReference>
<sequence>MGLRNLSFAPATVEVPGGESFTVRGLSPDKVITLYNRHTGQLSALWDSRENITEVQDLIVSLLSDAPDIMAELIAIASGSKVTDDFVEPDTEVNPLGLTDYERDVEAARSLPLPVQMEALLKIGELTFSSSMPPGKFLAVVIKLAGKATAAFSQSAKS</sequence>
<proteinExistence type="predicted"/>
<protein>
    <submittedName>
        <fullName evidence="1">Uncharacterized protein</fullName>
    </submittedName>
</protein>
<evidence type="ECO:0000313" key="1">
    <source>
        <dbReference type="EMBL" id="AOR76570.1"/>
    </source>
</evidence>